<evidence type="ECO:0000313" key="14">
    <source>
        <dbReference type="Proteomes" id="UP000076580"/>
    </source>
</evidence>
<dbReference type="PANTHER" id="PTHR12960:SF0">
    <property type="entry name" value="MRNA EXPORT FACTOR GLE1"/>
    <property type="match status" value="1"/>
</dbReference>
<reference evidence="13 14" key="1">
    <citation type="journal article" date="2016" name="Sci. Rep.">
        <title>Insights into Adaptations to a Near-Obligate Nematode Endoparasitic Lifestyle from the Finished Genome of Drechmeria coniospora.</title>
        <authorList>
            <person name="Zhang L."/>
            <person name="Zhou Z."/>
            <person name="Guo Q."/>
            <person name="Fokkens L."/>
            <person name="Miskei M."/>
            <person name="Pocsi I."/>
            <person name="Zhang W."/>
            <person name="Chen M."/>
            <person name="Wang L."/>
            <person name="Sun Y."/>
            <person name="Donzelli B.G."/>
            <person name="Gibson D.M."/>
            <person name="Nelson D.R."/>
            <person name="Luo J.G."/>
            <person name="Rep M."/>
            <person name="Liu H."/>
            <person name="Yang S."/>
            <person name="Wang J."/>
            <person name="Krasnoff S.B."/>
            <person name="Xu Y."/>
            <person name="Molnar I."/>
            <person name="Lin M."/>
        </authorList>
    </citation>
    <scope>NUCLEOTIDE SEQUENCE [LARGE SCALE GENOMIC DNA]</scope>
    <source>
        <strain evidence="13 14">ARSEF 6962</strain>
    </source>
</reference>
<dbReference type="PANTHER" id="PTHR12960">
    <property type="entry name" value="GLE-1-RELATED"/>
    <property type="match status" value="1"/>
</dbReference>
<protein>
    <recommendedName>
        <fullName evidence="9">mRNA export factor GLE1</fullName>
    </recommendedName>
    <alternativeName>
        <fullName evidence="10">Nucleoporin GLE1</fullName>
    </alternativeName>
</protein>
<evidence type="ECO:0000256" key="8">
    <source>
        <dbReference type="ARBA" id="ARBA00023242"/>
    </source>
</evidence>
<comment type="caution">
    <text evidence="13">The sequence shown here is derived from an EMBL/GenBank/DDBJ whole genome shotgun (WGS) entry which is preliminary data.</text>
</comment>
<dbReference type="GO" id="GO:0005543">
    <property type="term" value="F:phospholipid binding"/>
    <property type="evidence" value="ECO:0007669"/>
    <property type="project" value="TreeGrafter"/>
</dbReference>
<feature type="region of interest" description="Disordered" evidence="12">
    <location>
        <begin position="96"/>
        <end position="144"/>
    </location>
</feature>
<name>A0A151GWN2_DRECN</name>
<keyword evidence="8" id="KW-0539">Nucleus</keyword>
<dbReference type="GeneID" id="63715301"/>
<evidence type="ECO:0000256" key="9">
    <source>
        <dbReference type="ARBA" id="ARBA00026227"/>
    </source>
</evidence>
<keyword evidence="11" id="KW-0175">Coiled coil</keyword>
<evidence type="ECO:0000256" key="11">
    <source>
        <dbReference type="SAM" id="Coils"/>
    </source>
</evidence>
<evidence type="ECO:0000256" key="1">
    <source>
        <dbReference type="ARBA" id="ARBA00004567"/>
    </source>
</evidence>
<evidence type="ECO:0000256" key="7">
    <source>
        <dbReference type="ARBA" id="ARBA00023132"/>
    </source>
</evidence>
<comment type="similarity">
    <text evidence="2">Belongs to the GLE1 family.</text>
</comment>
<keyword evidence="6" id="KW-0811">Translocation</keyword>
<keyword evidence="5" id="KW-0653">Protein transport</keyword>
<dbReference type="EMBL" id="LAYC01000001">
    <property type="protein sequence ID" value="KYK61516.1"/>
    <property type="molecule type" value="Genomic_DNA"/>
</dbReference>
<dbReference type="GO" id="GO:0016973">
    <property type="term" value="P:poly(A)+ mRNA export from nucleus"/>
    <property type="evidence" value="ECO:0007669"/>
    <property type="project" value="InterPro"/>
</dbReference>
<proteinExistence type="inferred from homology"/>
<evidence type="ECO:0000256" key="5">
    <source>
        <dbReference type="ARBA" id="ARBA00022927"/>
    </source>
</evidence>
<dbReference type="GO" id="GO:0044614">
    <property type="term" value="C:nuclear pore cytoplasmic filaments"/>
    <property type="evidence" value="ECO:0007669"/>
    <property type="project" value="TreeGrafter"/>
</dbReference>
<gene>
    <name evidence="13" type="ORF">DCS_02658</name>
</gene>
<evidence type="ECO:0000256" key="6">
    <source>
        <dbReference type="ARBA" id="ARBA00023010"/>
    </source>
</evidence>
<dbReference type="InterPro" id="IPR012476">
    <property type="entry name" value="GLE1"/>
</dbReference>
<comment type="subcellular location">
    <subcellularLocation>
        <location evidence="1">Nucleus</location>
        <location evidence="1">Nuclear pore complex</location>
    </subcellularLocation>
</comment>
<evidence type="ECO:0000256" key="12">
    <source>
        <dbReference type="SAM" id="MobiDB-lite"/>
    </source>
</evidence>
<organism evidence="13 14">
    <name type="scientific">Drechmeria coniospora</name>
    <name type="common">Nematophagous fungus</name>
    <name type="synonym">Meria coniospora</name>
    <dbReference type="NCBI Taxonomy" id="98403"/>
    <lineage>
        <taxon>Eukaryota</taxon>
        <taxon>Fungi</taxon>
        <taxon>Dikarya</taxon>
        <taxon>Ascomycota</taxon>
        <taxon>Pezizomycotina</taxon>
        <taxon>Sordariomycetes</taxon>
        <taxon>Hypocreomycetidae</taxon>
        <taxon>Hypocreales</taxon>
        <taxon>Ophiocordycipitaceae</taxon>
        <taxon>Drechmeria</taxon>
    </lineage>
</organism>
<feature type="coiled-coil region" evidence="11">
    <location>
        <begin position="58"/>
        <end position="89"/>
    </location>
</feature>
<dbReference type="AlphaFoldDB" id="A0A151GWN2"/>
<evidence type="ECO:0000256" key="3">
    <source>
        <dbReference type="ARBA" id="ARBA00022448"/>
    </source>
</evidence>
<evidence type="ECO:0000256" key="2">
    <source>
        <dbReference type="ARBA" id="ARBA00011056"/>
    </source>
</evidence>
<evidence type="ECO:0000313" key="13">
    <source>
        <dbReference type="EMBL" id="KYK61516.1"/>
    </source>
</evidence>
<keyword evidence="7" id="KW-0906">Nuclear pore complex</keyword>
<dbReference type="GO" id="GO:0031369">
    <property type="term" value="F:translation initiation factor binding"/>
    <property type="evidence" value="ECO:0007669"/>
    <property type="project" value="TreeGrafter"/>
</dbReference>
<dbReference type="InParanoid" id="A0A151GWN2"/>
<feature type="compositionally biased region" description="Pro residues" evidence="12">
    <location>
        <begin position="102"/>
        <end position="116"/>
    </location>
</feature>
<dbReference type="Proteomes" id="UP000076580">
    <property type="component" value="Chromosome 01"/>
</dbReference>
<accession>A0A151GWN2</accession>
<dbReference type="GO" id="GO:0015031">
    <property type="term" value="P:protein transport"/>
    <property type="evidence" value="ECO:0007669"/>
    <property type="project" value="UniProtKB-KW"/>
</dbReference>
<dbReference type="GO" id="GO:0005737">
    <property type="term" value="C:cytoplasm"/>
    <property type="evidence" value="ECO:0007669"/>
    <property type="project" value="TreeGrafter"/>
</dbReference>
<sequence length="549" mass="59590">MTRSSPLKSELLSSPDRGNHLSFLFEERNTELSHRDALAAAQAEHQRVRDAALRVYELHELREEHQRILDQGRREEERLKAEARVAEEVKRLQILKAKTIPKPAPPPPPQPAPAAPKPVERVQPPGAVAKPPETTTPDTTAPKSSEVKAQLFAATPVANGFPSAPPKPASNNAFPPTATPAAPFGLAAPKPAAAVVQKPKPVQAQTQPAPPSNTTIDRYRQIHQELKTLRKNLTAQSKVPGSPLKGKMGTFRREIRVAIGQLTGGKGANVQPVGHPRRSMLPCCVADGLQTNKIMSILRESLEGKVPSPPIDVSTFVLEPRQPAEGALFNDATMPALFVYLVNICAKGIISQFINEAGANPKAADPIGVFAAQIFSHKDFQWRGQSLIDILLAKYRVACPVLFGFRGNDKTERGRQAIGWRKDGPTWITEQNHNDRMAGLGAGFASISLRDFSKSSKVNPYPPTNYWKAFAGIVNSPANETSNTQYVVLRTMIDGHEQRFLNFFGNAAAAALRMALVEFPRKAPPNASAAGSLLALAEVLKSESGLVFT</sequence>
<evidence type="ECO:0000256" key="4">
    <source>
        <dbReference type="ARBA" id="ARBA00022816"/>
    </source>
</evidence>
<keyword evidence="14" id="KW-1185">Reference proteome</keyword>
<feature type="compositionally biased region" description="Low complexity" evidence="12">
    <location>
        <begin position="131"/>
        <end position="142"/>
    </location>
</feature>
<keyword evidence="3" id="KW-0813">Transport</keyword>
<dbReference type="Gene3D" id="1.25.40.510">
    <property type="entry name" value="GLE1-like"/>
    <property type="match status" value="1"/>
</dbReference>
<evidence type="ECO:0000256" key="10">
    <source>
        <dbReference type="ARBA" id="ARBA00029983"/>
    </source>
</evidence>
<dbReference type="GO" id="GO:0000822">
    <property type="term" value="F:inositol hexakisphosphate binding"/>
    <property type="evidence" value="ECO:0007669"/>
    <property type="project" value="TreeGrafter"/>
</dbReference>
<dbReference type="STRING" id="98403.A0A151GWN2"/>
<keyword evidence="4" id="KW-0509">mRNA transport</keyword>
<dbReference type="RefSeq" id="XP_040660868.1">
    <property type="nucleotide sequence ID" value="XM_040799985.1"/>
</dbReference>
<dbReference type="InterPro" id="IPR038506">
    <property type="entry name" value="GLE1-like_sf"/>
</dbReference>
<dbReference type="Pfam" id="PF07817">
    <property type="entry name" value="GLE1"/>
    <property type="match status" value="1"/>
</dbReference>